<dbReference type="AlphaFoldDB" id="A0A564Y9A9"/>
<evidence type="ECO:0000313" key="2">
    <source>
        <dbReference type="EMBL" id="VUZ43877.1"/>
    </source>
</evidence>
<name>A0A564Y9A9_HYMDI</name>
<proteinExistence type="predicted"/>
<gene>
    <name evidence="2" type="ORF">WMSIL1_LOCUS4230</name>
</gene>
<dbReference type="Proteomes" id="UP000321570">
    <property type="component" value="Unassembled WGS sequence"/>
</dbReference>
<accession>A0A564Y9A9</accession>
<evidence type="ECO:0000313" key="3">
    <source>
        <dbReference type="Proteomes" id="UP000321570"/>
    </source>
</evidence>
<reference evidence="2 3" key="1">
    <citation type="submission" date="2019-07" db="EMBL/GenBank/DDBJ databases">
        <authorList>
            <person name="Jastrzebski P J."/>
            <person name="Paukszto L."/>
            <person name="Jastrzebski P J."/>
        </authorList>
    </citation>
    <scope>NUCLEOTIDE SEQUENCE [LARGE SCALE GENOMIC DNA]</scope>
    <source>
        <strain evidence="2 3">WMS-il1</strain>
    </source>
</reference>
<feature type="region of interest" description="Disordered" evidence="1">
    <location>
        <begin position="48"/>
        <end position="76"/>
    </location>
</feature>
<evidence type="ECO:0000256" key="1">
    <source>
        <dbReference type="SAM" id="MobiDB-lite"/>
    </source>
</evidence>
<dbReference type="EMBL" id="CABIJS010000122">
    <property type="protein sequence ID" value="VUZ43877.1"/>
    <property type="molecule type" value="Genomic_DNA"/>
</dbReference>
<protein>
    <submittedName>
        <fullName evidence="2">Uncharacterized protein</fullName>
    </submittedName>
</protein>
<keyword evidence="3" id="KW-1185">Reference proteome</keyword>
<sequence length="413" mass="46820">MLSQLASRLNAQRLRMEKLGISSNEDSSLINKKNRFPRFKSPLRFKNFAGNHAGNQELPSEHHEVGDQINNREPRPLNSQRISSLINVANRMHIRTEQDVDIRPIATSSSVTGNESSETLQSISGHNIKAQRTEHEKNTLKRIFNIKNQFPRFRSPFRIRSSTCTIASHEKSFSDQKSCTNKNDEEETYIKDLKTLKSFKIEDKLVFGVAQCGDSISASSSSNTIANKGTIKNKKAIIYCKKSLNQKSVIVCGDSKIENACTKNQFKCNIHATNNGENITNQIDKQNTLVIRSATTTSPRSCSKLGFISRTSGATTYTSYIAMLNTELNELEDIKRITVRRFRGLEQQFNCKIILSSKPSKMRARTVYKFEIQGPTFREVAKCRNALPKCITEKLITKAEINREMFLGDPRRD</sequence>
<organism evidence="2 3">
    <name type="scientific">Hymenolepis diminuta</name>
    <name type="common">Rat tapeworm</name>
    <dbReference type="NCBI Taxonomy" id="6216"/>
    <lineage>
        <taxon>Eukaryota</taxon>
        <taxon>Metazoa</taxon>
        <taxon>Spiralia</taxon>
        <taxon>Lophotrochozoa</taxon>
        <taxon>Platyhelminthes</taxon>
        <taxon>Cestoda</taxon>
        <taxon>Eucestoda</taxon>
        <taxon>Cyclophyllidea</taxon>
        <taxon>Hymenolepididae</taxon>
        <taxon>Hymenolepis</taxon>
    </lineage>
</organism>
<feature type="compositionally biased region" description="Basic and acidic residues" evidence="1">
    <location>
        <begin position="59"/>
        <end position="75"/>
    </location>
</feature>